<dbReference type="AlphaFoldDB" id="A0A0D7X3C6"/>
<evidence type="ECO:0000256" key="3">
    <source>
        <dbReference type="ARBA" id="ARBA00022448"/>
    </source>
</evidence>
<keyword evidence="7 8" id="KW-0472">Membrane</keyword>
<dbReference type="EMBL" id="JTHP01000013">
    <property type="protein sequence ID" value="KJD45925.1"/>
    <property type="molecule type" value="Genomic_DNA"/>
</dbReference>
<evidence type="ECO:0000256" key="1">
    <source>
        <dbReference type="ARBA" id="ARBA00004651"/>
    </source>
</evidence>
<dbReference type="InterPro" id="IPR000522">
    <property type="entry name" value="ABC_transptr_permease_BtuC"/>
</dbReference>
<keyword evidence="3" id="KW-0813">Transport</keyword>
<dbReference type="Gene3D" id="1.10.3470.10">
    <property type="entry name" value="ABC transporter involved in vitamin B12 uptake, BtuC"/>
    <property type="match status" value="1"/>
</dbReference>
<feature type="transmembrane region" description="Helical" evidence="8">
    <location>
        <begin position="306"/>
        <end position="330"/>
    </location>
</feature>
<feature type="transmembrane region" description="Helical" evidence="8">
    <location>
        <begin position="202"/>
        <end position="221"/>
    </location>
</feature>
<feature type="transmembrane region" description="Helical" evidence="8">
    <location>
        <begin position="242"/>
        <end position="269"/>
    </location>
</feature>
<sequence>MQNHESGWSRTKTRRITLLIVLFILAGSSIVLSLMFGAVKVGFSEVTSIVTGNHQAPSHSIIWNIRLPRVLIAGLVGMGMALSGTILQGVLRNPMADPHVIGVSSGAGLMGVGIILVYPEHREWLVPAAFVGAVSAGTMIYRLAWKNGVSSVRLILAGVAVSAFLNSGISGLLTFYSDRVEGALSFMVGSLSAKSWPDVQQLFPYTVIGAVIALLSGRWLNVLLLGDGIAKSLGLRVEGLRLFMISLASVLAASAVSVVGLLGFVGLIVPHLTRILVGNNYRIVLPCAALIGIIVLETADLLSRMIFAPVELPVGIVMGIMGAPIFLYLLRSKRTMS</sequence>
<keyword evidence="5 8" id="KW-0812">Transmembrane</keyword>
<dbReference type="OrthoDB" id="9811721at2"/>
<evidence type="ECO:0000313" key="9">
    <source>
        <dbReference type="EMBL" id="KJD45925.1"/>
    </source>
</evidence>
<feature type="transmembrane region" description="Helical" evidence="8">
    <location>
        <begin position="99"/>
        <end position="118"/>
    </location>
</feature>
<dbReference type="InterPro" id="IPR037294">
    <property type="entry name" value="ABC_BtuC-like"/>
</dbReference>
<proteinExistence type="inferred from homology"/>
<feature type="transmembrane region" description="Helical" evidence="8">
    <location>
        <begin position="67"/>
        <end position="87"/>
    </location>
</feature>
<comment type="caution">
    <text evidence="9">The sequence shown here is derived from an EMBL/GenBank/DDBJ whole genome shotgun (WGS) entry which is preliminary data.</text>
</comment>
<comment type="similarity">
    <text evidence="2">Belongs to the binding-protein-dependent transport system permease family. FecCD subfamily.</text>
</comment>
<dbReference type="SUPFAM" id="SSF81345">
    <property type="entry name" value="ABC transporter involved in vitamin B12 uptake, BtuC"/>
    <property type="match status" value="1"/>
</dbReference>
<name>A0A0D7X3C6_9BACL</name>
<dbReference type="GO" id="GO:0005886">
    <property type="term" value="C:plasma membrane"/>
    <property type="evidence" value="ECO:0007669"/>
    <property type="project" value="UniProtKB-SubCell"/>
</dbReference>
<feature type="transmembrane region" description="Helical" evidence="8">
    <location>
        <begin position="16"/>
        <end position="39"/>
    </location>
</feature>
<dbReference type="PATRIC" id="fig|159743.3.peg.1968"/>
<feature type="transmembrane region" description="Helical" evidence="8">
    <location>
        <begin position="155"/>
        <end position="176"/>
    </location>
</feature>
<dbReference type="GO" id="GO:0033214">
    <property type="term" value="P:siderophore-iron import into cell"/>
    <property type="evidence" value="ECO:0007669"/>
    <property type="project" value="TreeGrafter"/>
</dbReference>
<feature type="transmembrane region" description="Helical" evidence="8">
    <location>
        <begin position="124"/>
        <end position="143"/>
    </location>
</feature>
<evidence type="ECO:0000256" key="5">
    <source>
        <dbReference type="ARBA" id="ARBA00022692"/>
    </source>
</evidence>
<evidence type="ECO:0000313" key="10">
    <source>
        <dbReference type="Proteomes" id="UP000032534"/>
    </source>
</evidence>
<keyword evidence="6 8" id="KW-1133">Transmembrane helix</keyword>
<dbReference type="Proteomes" id="UP000032534">
    <property type="component" value="Unassembled WGS sequence"/>
</dbReference>
<accession>A0A0D7X3C6</accession>
<keyword evidence="4" id="KW-1003">Cell membrane</keyword>
<reference evidence="9 10" key="1">
    <citation type="submission" date="2014-11" db="EMBL/GenBank/DDBJ databases">
        <title>Draft Genome Sequences of Paenibacillus polymyxa NRRL B-30509 and Paenibacillus terrae NRRL B-30644, Strains from a Poultry Environment that Produce Tridecaptin A and Paenicidins.</title>
        <authorList>
            <person name="van Belkum M.J."/>
            <person name="Lohans C.T."/>
            <person name="Vederas J.C."/>
        </authorList>
    </citation>
    <scope>NUCLEOTIDE SEQUENCE [LARGE SCALE GENOMIC DNA]</scope>
    <source>
        <strain evidence="9 10">NRRL B-30644</strain>
    </source>
</reference>
<dbReference type="Pfam" id="PF01032">
    <property type="entry name" value="FecCD"/>
    <property type="match status" value="1"/>
</dbReference>
<organism evidence="9 10">
    <name type="scientific">Paenibacillus terrae</name>
    <dbReference type="NCBI Taxonomy" id="159743"/>
    <lineage>
        <taxon>Bacteria</taxon>
        <taxon>Bacillati</taxon>
        <taxon>Bacillota</taxon>
        <taxon>Bacilli</taxon>
        <taxon>Bacillales</taxon>
        <taxon>Paenibacillaceae</taxon>
        <taxon>Paenibacillus</taxon>
    </lineage>
</organism>
<dbReference type="PANTHER" id="PTHR30472:SF68">
    <property type="entry name" value="FERRICHROME TRANSPORT SYSTEM PERMEASE PROTEIN FHUB"/>
    <property type="match status" value="1"/>
</dbReference>
<comment type="subcellular location">
    <subcellularLocation>
        <location evidence="1">Cell membrane</location>
        <topology evidence="1">Multi-pass membrane protein</topology>
    </subcellularLocation>
</comment>
<dbReference type="PANTHER" id="PTHR30472">
    <property type="entry name" value="FERRIC ENTEROBACTIN TRANSPORT SYSTEM PERMEASE PROTEIN"/>
    <property type="match status" value="1"/>
</dbReference>
<gene>
    <name evidence="9" type="ORF">QD47_08950</name>
</gene>
<evidence type="ECO:0000256" key="8">
    <source>
        <dbReference type="SAM" id="Phobius"/>
    </source>
</evidence>
<evidence type="ECO:0000256" key="7">
    <source>
        <dbReference type="ARBA" id="ARBA00023136"/>
    </source>
</evidence>
<evidence type="ECO:0000256" key="6">
    <source>
        <dbReference type="ARBA" id="ARBA00022989"/>
    </source>
</evidence>
<dbReference type="CDD" id="cd06550">
    <property type="entry name" value="TM_ABC_iron-siderophores_like"/>
    <property type="match status" value="1"/>
</dbReference>
<keyword evidence="10" id="KW-1185">Reference proteome</keyword>
<dbReference type="GO" id="GO:0022857">
    <property type="term" value="F:transmembrane transporter activity"/>
    <property type="evidence" value="ECO:0007669"/>
    <property type="project" value="InterPro"/>
</dbReference>
<evidence type="ECO:0000256" key="2">
    <source>
        <dbReference type="ARBA" id="ARBA00007935"/>
    </source>
</evidence>
<protein>
    <submittedName>
        <fullName evidence="9">Ferrichrome ABC transporter</fullName>
    </submittedName>
</protein>
<evidence type="ECO:0000256" key="4">
    <source>
        <dbReference type="ARBA" id="ARBA00022475"/>
    </source>
</evidence>
<dbReference type="FunFam" id="1.10.3470.10:FF:000001">
    <property type="entry name" value="Vitamin B12 ABC transporter permease BtuC"/>
    <property type="match status" value="1"/>
</dbReference>